<dbReference type="KEGG" id="hbu:Hbut_1621"/>
<dbReference type="STRING" id="415426.Hbut_1621"/>
<dbReference type="EnsemblBacteria" id="ABM81436">
    <property type="protein sequence ID" value="ABM81436"/>
    <property type="gene ID" value="Hbut_1621"/>
</dbReference>
<proteinExistence type="predicted"/>
<dbReference type="AlphaFoldDB" id="A2BN75"/>
<dbReference type="Proteomes" id="UP000002593">
    <property type="component" value="Chromosome"/>
</dbReference>
<dbReference type="eggNOG" id="arCOG05025">
    <property type="taxonomic scope" value="Archaea"/>
</dbReference>
<evidence type="ECO:0000313" key="2">
    <source>
        <dbReference type="Proteomes" id="UP000002593"/>
    </source>
</evidence>
<accession>A2BN75</accession>
<protein>
    <submittedName>
        <fullName evidence="1">Uncharacterized protein</fullName>
    </submittedName>
</protein>
<organism evidence="1 2">
    <name type="scientific">Hyperthermus butylicus (strain DSM 5456 / JCM 9403 / PLM1-5)</name>
    <dbReference type="NCBI Taxonomy" id="415426"/>
    <lineage>
        <taxon>Archaea</taxon>
        <taxon>Thermoproteota</taxon>
        <taxon>Thermoprotei</taxon>
        <taxon>Desulfurococcales</taxon>
        <taxon>Pyrodictiaceae</taxon>
        <taxon>Hyperthermus</taxon>
    </lineage>
</organism>
<name>A2BN75_HYPBU</name>
<keyword evidence="2" id="KW-1185">Reference proteome</keyword>
<reference evidence="1 2" key="1">
    <citation type="journal article" date="2007" name="Archaea">
        <title>The genome of Hyperthermus butylicus: a sulfur-reducing, peptide fermenting, neutrophilic Crenarchaeote growing up to 108 degrees C.</title>
        <authorList>
            <person name="Brugger K."/>
            <person name="Chen L."/>
            <person name="Stark M."/>
            <person name="Zibat A."/>
            <person name="Redder P."/>
            <person name="Ruepp A."/>
            <person name="Awayez M."/>
            <person name="She Q."/>
            <person name="Garrett R.A."/>
            <person name="Klenk H.P."/>
        </authorList>
    </citation>
    <scope>NUCLEOTIDE SEQUENCE [LARGE SCALE GENOMIC DNA]</scope>
    <source>
        <strain evidence="2">DSM 5456 / JCM 9403 / PLM1-5</strain>
    </source>
</reference>
<evidence type="ECO:0000313" key="1">
    <source>
        <dbReference type="EMBL" id="ABM81436.1"/>
    </source>
</evidence>
<gene>
    <name evidence="1" type="ordered locus">Hbut_1621</name>
</gene>
<dbReference type="HOGENOM" id="CLU_181373_1_0_2"/>
<sequence>MDMAEILWWIGLTSLLHRVSKVLGVEAGVLEREALYRYILSELRRVRLEAKLIMARYGVSSIEELDERIRRGELEETEVFEDLTRLDYLLDREERLKRLLEELRGWGSGRTR</sequence>
<dbReference type="EMBL" id="CP000493">
    <property type="protein sequence ID" value="ABM81436.1"/>
    <property type="molecule type" value="Genomic_DNA"/>
</dbReference>